<dbReference type="Pfam" id="PF01522">
    <property type="entry name" value="Polysacc_deac_1"/>
    <property type="match status" value="1"/>
</dbReference>
<evidence type="ECO:0000259" key="1">
    <source>
        <dbReference type="PROSITE" id="PS51677"/>
    </source>
</evidence>
<keyword evidence="3" id="KW-1185">Reference proteome</keyword>
<reference evidence="2 3" key="1">
    <citation type="submission" date="2024-09" db="EMBL/GenBank/DDBJ databases">
        <authorList>
            <person name="Sun Q."/>
            <person name="Mori K."/>
        </authorList>
    </citation>
    <scope>NUCLEOTIDE SEQUENCE [LARGE SCALE GENOMIC DNA]</scope>
    <source>
        <strain evidence="2 3">TISTR 2452</strain>
    </source>
</reference>
<dbReference type="InterPro" id="IPR002509">
    <property type="entry name" value="NODB_dom"/>
</dbReference>
<dbReference type="SUPFAM" id="SSF88713">
    <property type="entry name" value="Glycoside hydrolase/deacetylase"/>
    <property type="match status" value="1"/>
</dbReference>
<dbReference type="InterPro" id="IPR011330">
    <property type="entry name" value="Glyco_hydro/deAcase_b/a-brl"/>
</dbReference>
<evidence type="ECO:0000313" key="3">
    <source>
        <dbReference type="Proteomes" id="UP001589747"/>
    </source>
</evidence>
<dbReference type="InterPro" id="IPR050248">
    <property type="entry name" value="Polysacc_deacetylase_ArnD"/>
</dbReference>
<dbReference type="Proteomes" id="UP001589747">
    <property type="component" value="Unassembled WGS sequence"/>
</dbReference>
<proteinExistence type="predicted"/>
<keyword evidence="2" id="KW-0378">Hydrolase</keyword>
<dbReference type="CDD" id="cd10944">
    <property type="entry name" value="CE4_SmPgdA_like"/>
    <property type="match status" value="1"/>
</dbReference>
<dbReference type="RefSeq" id="WP_377490241.1">
    <property type="nucleotide sequence ID" value="NZ_JBHMDO010000008.1"/>
</dbReference>
<dbReference type="Gene3D" id="3.20.20.370">
    <property type="entry name" value="Glycoside hydrolase/deacetylase"/>
    <property type="match status" value="1"/>
</dbReference>
<comment type="caution">
    <text evidence="2">The sequence shown here is derived from an EMBL/GenBank/DDBJ whole genome shotgun (WGS) entry which is preliminary data.</text>
</comment>
<name>A0ABV5KKI4_9BACL</name>
<feature type="domain" description="NodB homology" evidence="1">
    <location>
        <begin position="91"/>
        <end position="276"/>
    </location>
</feature>
<dbReference type="GO" id="GO:0016787">
    <property type="term" value="F:hydrolase activity"/>
    <property type="evidence" value="ECO:0007669"/>
    <property type="project" value="UniProtKB-KW"/>
</dbReference>
<dbReference type="EMBL" id="JBHMDO010000008">
    <property type="protein sequence ID" value="MFB9325091.1"/>
    <property type="molecule type" value="Genomic_DNA"/>
</dbReference>
<evidence type="ECO:0000313" key="2">
    <source>
        <dbReference type="EMBL" id="MFB9325091.1"/>
    </source>
</evidence>
<dbReference type="PANTHER" id="PTHR10587:SF125">
    <property type="entry name" value="POLYSACCHARIDE DEACETYLASE YHEN-RELATED"/>
    <property type="match status" value="1"/>
</dbReference>
<sequence length="385" mass="42423">MKVRGRKRLVAAVALFVIMSALLPVIYNGRTVWGSGGRGSEQGALGTFRTPANATIARAAVEPRQEAMKPSGSASATASALTAGKTDVSRPVVYLTFDDGPSKWTPQVLDILSKARVHATFFVLGNEAERREPVVKRIIREGHALGNHTYDHQYEELYRDFDGFWSQVRKTDAILERITGERVSLLRAPGGTYGNFDAHYFELLERAGYRIADWNVDSGDSRRKNVPAAEIVKTVKGSKLGRAVTVLLHDGAGHGESVKALPAIIAYYKEKGYRFAVLDDEAKLVTFRLGPVKWKRTWTAAQLARAEQQASERVGAWVPLREWVRDKGTVAWDAVHKEAVVRMGGTTMRLVPGEGQTVQVIGDSRDNGGELAYRMMKGRIYVAAV</sequence>
<dbReference type="PANTHER" id="PTHR10587">
    <property type="entry name" value="GLYCOSYL TRANSFERASE-RELATED"/>
    <property type="match status" value="1"/>
</dbReference>
<gene>
    <name evidence="2" type="ORF">ACFFSY_04035</name>
</gene>
<dbReference type="PROSITE" id="PS51677">
    <property type="entry name" value="NODB"/>
    <property type="match status" value="1"/>
</dbReference>
<protein>
    <submittedName>
        <fullName evidence="2">Polysaccharide deacetylase family protein</fullName>
        <ecNumber evidence="2">3.-.-.-</ecNumber>
    </submittedName>
</protein>
<accession>A0ABV5KKI4</accession>
<dbReference type="EC" id="3.-.-.-" evidence="2"/>
<organism evidence="2 3">
    <name type="scientific">Paenibacillus aurantiacus</name>
    <dbReference type="NCBI Taxonomy" id="1936118"/>
    <lineage>
        <taxon>Bacteria</taxon>
        <taxon>Bacillati</taxon>
        <taxon>Bacillota</taxon>
        <taxon>Bacilli</taxon>
        <taxon>Bacillales</taxon>
        <taxon>Paenibacillaceae</taxon>
        <taxon>Paenibacillus</taxon>
    </lineage>
</organism>